<name>A0A392VZ54_9FABA</name>
<feature type="region of interest" description="Disordered" evidence="1">
    <location>
        <begin position="1"/>
        <end position="69"/>
    </location>
</feature>
<organism evidence="2 3">
    <name type="scientific">Trifolium medium</name>
    <dbReference type="NCBI Taxonomy" id="97028"/>
    <lineage>
        <taxon>Eukaryota</taxon>
        <taxon>Viridiplantae</taxon>
        <taxon>Streptophyta</taxon>
        <taxon>Embryophyta</taxon>
        <taxon>Tracheophyta</taxon>
        <taxon>Spermatophyta</taxon>
        <taxon>Magnoliopsida</taxon>
        <taxon>eudicotyledons</taxon>
        <taxon>Gunneridae</taxon>
        <taxon>Pentapetalae</taxon>
        <taxon>rosids</taxon>
        <taxon>fabids</taxon>
        <taxon>Fabales</taxon>
        <taxon>Fabaceae</taxon>
        <taxon>Papilionoideae</taxon>
        <taxon>50 kb inversion clade</taxon>
        <taxon>NPAAA clade</taxon>
        <taxon>Hologalegina</taxon>
        <taxon>IRL clade</taxon>
        <taxon>Trifolieae</taxon>
        <taxon>Trifolium</taxon>
    </lineage>
</organism>
<evidence type="ECO:0000313" key="2">
    <source>
        <dbReference type="EMBL" id="MCI92772.1"/>
    </source>
</evidence>
<keyword evidence="3" id="KW-1185">Reference proteome</keyword>
<feature type="non-terminal residue" evidence="2">
    <location>
        <position position="69"/>
    </location>
</feature>
<dbReference type="Proteomes" id="UP000265520">
    <property type="component" value="Unassembled WGS sequence"/>
</dbReference>
<dbReference type="AlphaFoldDB" id="A0A392VZ54"/>
<comment type="caution">
    <text evidence="2">The sequence shown here is derived from an EMBL/GenBank/DDBJ whole genome shotgun (WGS) entry which is preliminary data.</text>
</comment>
<sequence length="69" mass="7108">GKGVATASQQANTPSKGKKAAAANPVKYGPPRSSSKVTSSSAKGKKGLKRKEPLSSDSEFEEETVEVTT</sequence>
<reference evidence="2 3" key="1">
    <citation type="journal article" date="2018" name="Front. Plant Sci.">
        <title>Red Clover (Trifolium pratense) and Zigzag Clover (T. medium) - A Picture of Genomic Similarities and Differences.</title>
        <authorList>
            <person name="Dluhosova J."/>
            <person name="Istvanek J."/>
            <person name="Nedelnik J."/>
            <person name="Repkova J."/>
        </authorList>
    </citation>
    <scope>NUCLEOTIDE SEQUENCE [LARGE SCALE GENOMIC DNA]</scope>
    <source>
        <strain evidence="3">cv. 10/8</strain>
        <tissue evidence="2">Leaf</tissue>
    </source>
</reference>
<proteinExistence type="predicted"/>
<evidence type="ECO:0000256" key="1">
    <source>
        <dbReference type="SAM" id="MobiDB-lite"/>
    </source>
</evidence>
<feature type="non-terminal residue" evidence="2">
    <location>
        <position position="1"/>
    </location>
</feature>
<protein>
    <submittedName>
        <fullName evidence="2">Uncharacterized protein</fullName>
    </submittedName>
</protein>
<feature type="compositionally biased region" description="Acidic residues" evidence="1">
    <location>
        <begin position="58"/>
        <end position="69"/>
    </location>
</feature>
<feature type="compositionally biased region" description="Low complexity" evidence="1">
    <location>
        <begin position="33"/>
        <end position="42"/>
    </location>
</feature>
<evidence type="ECO:0000313" key="3">
    <source>
        <dbReference type="Proteomes" id="UP000265520"/>
    </source>
</evidence>
<feature type="compositionally biased region" description="Polar residues" evidence="1">
    <location>
        <begin position="1"/>
        <end position="15"/>
    </location>
</feature>
<dbReference type="EMBL" id="LXQA011309888">
    <property type="protein sequence ID" value="MCI92772.1"/>
    <property type="molecule type" value="Genomic_DNA"/>
</dbReference>
<accession>A0A392VZ54</accession>